<feature type="region of interest" description="Disordered" evidence="1">
    <location>
        <begin position="106"/>
        <end position="129"/>
    </location>
</feature>
<feature type="domain" description="Trypsin-co-occurring" evidence="2">
    <location>
        <begin position="7"/>
        <end position="99"/>
    </location>
</feature>
<comment type="caution">
    <text evidence="3">The sequence shown here is derived from an EMBL/GenBank/DDBJ whole genome shotgun (WGS) entry which is preliminary data.</text>
</comment>
<evidence type="ECO:0000313" key="4">
    <source>
        <dbReference type="Proteomes" id="UP000741013"/>
    </source>
</evidence>
<evidence type="ECO:0000313" key="3">
    <source>
        <dbReference type="EMBL" id="MBP2183005.1"/>
    </source>
</evidence>
<reference evidence="3 4" key="1">
    <citation type="submission" date="2021-03" db="EMBL/GenBank/DDBJ databases">
        <title>Sequencing the genomes of 1000 actinobacteria strains.</title>
        <authorList>
            <person name="Klenk H.-P."/>
        </authorList>
    </citation>
    <scope>NUCLEOTIDE SEQUENCE [LARGE SCALE GENOMIC DNA]</scope>
    <source>
        <strain evidence="3 4">DSM 45510</strain>
    </source>
</reference>
<name>A0ABS4PVS6_9PSEU</name>
<dbReference type="NCBIfam" id="NF041216">
    <property type="entry name" value="CU044_2847_fam"/>
    <property type="match status" value="1"/>
</dbReference>
<protein>
    <recommendedName>
        <fullName evidence="2">Trypsin-co-occurring domain-containing protein</fullName>
    </recommendedName>
</protein>
<dbReference type="EMBL" id="JAGGMS010000001">
    <property type="protein sequence ID" value="MBP2183005.1"/>
    <property type="molecule type" value="Genomic_DNA"/>
</dbReference>
<proteinExistence type="predicted"/>
<accession>A0ABS4PVS6</accession>
<organism evidence="3 4">
    <name type="scientific">Amycolatopsis magusensis</name>
    <dbReference type="NCBI Taxonomy" id="882444"/>
    <lineage>
        <taxon>Bacteria</taxon>
        <taxon>Bacillati</taxon>
        <taxon>Actinomycetota</taxon>
        <taxon>Actinomycetes</taxon>
        <taxon>Pseudonocardiales</taxon>
        <taxon>Pseudonocardiaceae</taxon>
        <taxon>Amycolatopsis</taxon>
    </lineage>
</organism>
<dbReference type="Proteomes" id="UP000741013">
    <property type="component" value="Unassembled WGS sequence"/>
</dbReference>
<keyword evidence="4" id="KW-1185">Reference proteome</keyword>
<gene>
    <name evidence="3" type="ORF">JOM49_004531</name>
</gene>
<dbReference type="InterPro" id="IPR045794">
    <property type="entry name" value="Trypco1"/>
</dbReference>
<evidence type="ECO:0000259" key="2">
    <source>
        <dbReference type="Pfam" id="PF19493"/>
    </source>
</evidence>
<evidence type="ECO:0000256" key="1">
    <source>
        <dbReference type="SAM" id="MobiDB-lite"/>
    </source>
</evidence>
<sequence length="129" mass="13856">MTEFVRFPLDDGGSVLVEVEVPHAVERAGRGKNMLREAGMSFERALDEVRGAAAAALDRFRSMGPDEVELKFGVKLDAQAGAVIAKTGLQGQFEVKLKWLRDPDAVRPEEAVEDSSPAKASEAADGQGE</sequence>
<dbReference type="RefSeq" id="WP_209666223.1">
    <property type="nucleotide sequence ID" value="NZ_JAGGMS010000001.1"/>
</dbReference>
<dbReference type="Pfam" id="PF19493">
    <property type="entry name" value="Trypco1"/>
    <property type="match status" value="1"/>
</dbReference>